<evidence type="ECO:0000313" key="3">
    <source>
        <dbReference type="Proteomes" id="UP000004995"/>
    </source>
</evidence>
<reference evidence="2" key="2">
    <citation type="submission" date="2018-08" db="UniProtKB">
        <authorList>
            <consortium name="EnsemblPlants"/>
        </authorList>
    </citation>
    <scope>IDENTIFICATION</scope>
    <source>
        <strain evidence="2">Yugu1</strain>
    </source>
</reference>
<reference evidence="3" key="1">
    <citation type="journal article" date="2012" name="Nat. Biotechnol.">
        <title>Reference genome sequence of the model plant Setaria.</title>
        <authorList>
            <person name="Bennetzen J.L."/>
            <person name="Schmutz J."/>
            <person name="Wang H."/>
            <person name="Percifield R."/>
            <person name="Hawkins J."/>
            <person name="Pontaroli A.C."/>
            <person name="Estep M."/>
            <person name="Feng L."/>
            <person name="Vaughn J.N."/>
            <person name="Grimwood J."/>
            <person name="Jenkins J."/>
            <person name="Barry K."/>
            <person name="Lindquist E."/>
            <person name="Hellsten U."/>
            <person name="Deshpande S."/>
            <person name="Wang X."/>
            <person name="Wu X."/>
            <person name="Mitros T."/>
            <person name="Triplett J."/>
            <person name="Yang X."/>
            <person name="Ye C.Y."/>
            <person name="Mauro-Herrera M."/>
            <person name="Wang L."/>
            <person name="Li P."/>
            <person name="Sharma M."/>
            <person name="Sharma R."/>
            <person name="Ronald P.C."/>
            <person name="Panaud O."/>
            <person name="Kellogg E.A."/>
            <person name="Brutnell T.P."/>
            <person name="Doust A.N."/>
            <person name="Tuskan G.A."/>
            <person name="Rokhsar D."/>
            <person name="Devos K.M."/>
        </authorList>
    </citation>
    <scope>NUCLEOTIDE SEQUENCE [LARGE SCALE GENOMIC DNA]</scope>
    <source>
        <strain evidence="3">cv. Yugu1</strain>
    </source>
</reference>
<name>K3ZJJ5_SETIT</name>
<dbReference type="InParanoid" id="K3ZJJ5"/>
<keyword evidence="3" id="KW-1185">Reference proteome</keyword>
<dbReference type="AlphaFoldDB" id="K3ZJJ5"/>
<evidence type="ECO:0000256" key="1">
    <source>
        <dbReference type="SAM" id="MobiDB-lite"/>
    </source>
</evidence>
<proteinExistence type="predicted"/>
<dbReference type="Gramene" id="KQK95085">
    <property type="protein sequence ID" value="KQK95085"/>
    <property type="gene ID" value="SETIT_026748mg"/>
</dbReference>
<feature type="region of interest" description="Disordered" evidence="1">
    <location>
        <begin position="1"/>
        <end position="87"/>
    </location>
</feature>
<dbReference type="EMBL" id="AGNK02005072">
    <property type="status" value="NOT_ANNOTATED_CDS"/>
    <property type="molecule type" value="Genomic_DNA"/>
</dbReference>
<evidence type="ECO:0000313" key="2">
    <source>
        <dbReference type="EnsemblPlants" id="KQK95085"/>
    </source>
</evidence>
<organism evidence="2 3">
    <name type="scientific">Setaria italica</name>
    <name type="common">Foxtail millet</name>
    <name type="synonym">Panicum italicum</name>
    <dbReference type="NCBI Taxonomy" id="4555"/>
    <lineage>
        <taxon>Eukaryota</taxon>
        <taxon>Viridiplantae</taxon>
        <taxon>Streptophyta</taxon>
        <taxon>Embryophyta</taxon>
        <taxon>Tracheophyta</taxon>
        <taxon>Spermatophyta</taxon>
        <taxon>Magnoliopsida</taxon>
        <taxon>Liliopsida</taxon>
        <taxon>Poales</taxon>
        <taxon>Poaceae</taxon>
        <taxon>PACMAD clade</taxon>
        <taxon>Panicoideae</taxon>
        <taxon>Panicodae</taxon>
        <taxon>Paniceae</taxon>
        <taxon>Cenchrinae</taxon>
        <taxon>Setaria</taxon>
    </lineage>
</organism>
<dbReference type="Proteomes" id="UP000004995">
    <property type="component" value="Unassembled WGS sequence"/>
</dbReference>
<protein>
    <submittedName>
        <fullName evidence="2">Uncharacterized protein</fullName>
    </submittedName>
</protein>
<accession>K3ZJJ5</accession>
<dbReference type="HOGENOM" id="CLU_1028202_0_0_1"/>
<sequence length="271" mass="29482">MGCSSGLVRMEPETKTSIPPWDPDGWHHQRSALGVERGERRRRGPGAGGRRDRAPGAESGGRRGRAPVGNGASGGERGPGAGWTVPFSGSWKRAATLRRMGNRLAHRVAVVELVAHCPFAPMPLPFLLEMPASSPHVRLEGKRKGEFQRETNGQRELRNAAAYLANASSDMSSVTPPCLGFTGASAPRPHAMNRDGGSALCSRGEESLSRDSLGDHSCSPRQCRQRHAIRHPAWSAIHQSRCVATASREESRWGWRSALMRGVEFESRLTR</sequence>
<feature type="compositionally biased region" description="Gly residues" evidence="1">
    <location>
        <begin position="71"/>
        <end position="81"/>
    </location>
</feature>
<dbReference type="EnsemblPlants" id="KQK95085">
    <property type="protein sequence ID" value="KQK95085"/>
    <property type="gene ID" value="SETIT_026748mg"/>
</dbReference>